<dbReference type="GO" id="GO:0016491">
    <property type="term" value="F:oxidoreductase activity"/>
    <property type="evidence" value="ECO:0007669"/>
    <property type="project" value="UniProtKB-KW"/>
</dbReference>
<dbReference type="Gene3D" id="1.10.1040.10">
    <property type="entry name" value="N-(1-d-carboxylethyl)-l-norvaline Dehydrogenase, domain 2"/>
    <property type="match status" value="1"/>
</dbReference>
<dbReference type="Pfam" id="PF03446">
    <property type="entry name" value="NAD_binding_2"/>
    <property type="match status" value="1"/>
</dbReference>
<keyword evidence="8" id="KW-1185">Reference proteome</keyword>
<evidence type="ECO:0000313" key="7">
    <source>
        <dbReference type="EMBL" id="SHK62871.1"/>
    </source>
</evidence>
<dbReference type="InterPro" id="IPR008927">
    <property type="entry name" value="6-PGluconate_DH-like_C_sf"/>
</dbReference>
<keyword evidence="3" id="KW-0520">NAD</keyword>
<protein>
    <submittedName>
        <fullName evidence="7">3-hydroxyisobutyrate dehydrogenase/glyoxylate/succinic semialdehyde reductase</fullName>
    </submittedName>
</protein>
<evidence type="ECO:0000256" key="4">
    <source>
        <dbReference type="PIRSR" id="PIRSR000103-1"/>
    </source>
</evidence>
<keyword evidence="2" id="KW-0560">Oxidoreductase</keyword>
<dbReference type="InterPro" id="IPR015815">
    <property type="entry name" value="HIBADH-related"/>
</dbReference>
<dbReference type="InterPro" id="IPR051265">
    <property type="entry name" value="HIBADH-related_NP60_sf"/>
</dbReference>
<dbReference type="InterPro" id="IPR013328">
    <property type="entry name" value="6PGD_dom2"/>
</dbReference>
<feature type="domain" description="3-hydroxyisobutyrate dehydrogenase-like NAD-binding" evidence="6">
    <location>
        <begin position="164"/>
        <end position="281"/>
    </location>
</feature>
<dbReference type="Gene3D" id="3.40.50.720">
    <property type="entry name" value="NAD(P)-binding Rossmann-like Domain"/>
    <property type="match status" value="1"/>
</dbReference>
<dbReference type="InterPro" id="IPR036291">
    <property type="entry name" value="NAD(P)-bd_dom_sf"/>
</dbReference>
<evidence type="ECO:0000256" key="2">
    <source>
        <dbReference type="ARBA" id="ARBA00023002"/>
    </source>
</evidence>
<proteinExistence type="inferred from homology"/>
<evidence type="ECO:0000256" key="1">
    <source>
        <dbReference type="ARBA" id="ARBA00009080"/>
    </source>
</evidence>
<comment type="similarity">
    <text evidence="1">Belongs to the HIBADH-related family.</text>
</comment>
<dbReference type="GO" id="GO:0051287">
    <property type="term" value="F:NAD binding"/>
    <property type="evidence" value="ECO:0007669"/>
    <property type="project" value="InterPro"/>
</dbReference>
<dbReference type="RefSeq" id="WP_072874585.1">
    <property type="nucleotide sequence ID" value="NZ_FRAF01000018.1"/>
</dbReference>
<dbReference type="AlphaFoldDB" id="A0A1M6U133"/>
<evidence type="ECO:0000313" key="8">
    <source>
        <dbReference type="Proteomes" id="UP000184016"/>
    </source>
</evidence>
<dbReference type="Pfam" id="PF14833">
    <property type="entry name" value="NAD_binding_11"/>
    <property type="match status" value="1"/>
</dbReference>
<evidence type="ECO:0000256" key="3">
    <source>
        <dbReference type="ARBA" id="ARBA00023027"/>
    </source>
</evidence>
<name>A0A1M6U133_9BACL</name>
<evidence type="ECO:0000259" key="5">
    <source>
        <dbReference type="Pfam" id="PF03446"/>
    </source>
</evidence>
<dbReference type="STRING" id="1830138.SAMN05443507_11828"/>
<dbReference type="PANTHER" id="PTHR43580:SF2">
    <property type="entry name" value="CYTOKINE-LIKE NUCLEAR FACTOR N-PAC"/>
    <property type="match status" value="1"/>
</dbReference>
<accession>A0A1M6U133</accession>
<dbReference type="GO" id="GO:0050661">
    <property type="term" value="F:NADP binding"/>
    <property type="evidence" value="ECO:0007669"/>
    <property type="project" value="InterPro"/>
</dbReference>
<dbReference type="Proteomes" id="UP000184016">
    <property type="component" value="Unassembled WGS sequence"/>
</dbReference>
<dbReference type="SUPFAM" id="SSF48179">
    <property type="entry name" value="6-phosphogluconate dehydrogenase C-terminal domain-like"/>
    <property type="match status" value="1"/>
</dbReference>
<dbReference type="PANTHER" id="PTHR43580">
    <property type="entry name" value="OXIDOREDUCTASE GLYR1-RELATED"/>
    <property type="match status" value="1"/>
</dbReference>
<gene>
    <name evidence="7" type="ORF">SAMN05443507_11828</name>
</gene>
<dbReference type="PIRSF" id="PIRSF000103">
    <property type="entry name" value="HIBADH"/>
    <property type="match status" value="1"/>
</dbReference>
<evidence type="ECO:0000259" key="6">
    <source>
        <dbReference type="Pfam" id="PF14833"/>
    </source>
</evidence>
<reference evidence="8" key="1">
    <citation type="submission" date="2016-11" db="EMBL/GenBank/DDBJ databases">
        <authorList>
            <person name="Varghese N."/>
            <person name="Submissions S."/>
        </authorList>
    </citation>
    <scope>NUCLEOTIDE SEQUENCE [LARGE SCALE GENOMIC DNA]</scope>
    <source>
        <strain evidence="8">USBA-503</strain>
    </source>
</reference>
<feature type="active site" evidence="4">
    <location>
        <position position="170"/>
    </location>
</feature>
<sequence>MRIGFLGTGTMGLPMAENLLRAGYSVTAYNRSPEKVQPLLQMGGKQAQNIAEAVRNQDVVISMLSDDSAVREVYLGNGGVAENAKHSFVAIDMSTVSPGTALEVQKHMNQLGIAMLDAPVSGSAGAAKEAKLLVLAGGPLETYEITRPILAAMSQAQFYFGPGGNGAKAKLVVNLLLALTMQGISEALVLAETLGLSRSNVLDMLSQSSVASPFLGVKKQMLIDESFPPAFALKYMRKDLNLILQAATEREAVLPATSAAFASYTSAMHNGFAEDDLAAVMMELLRQSGYTGAKDSSFNLGL</sequence>
<dbReference type="EMBL" id="FRAF01000018">
    <property type="protein sequence ID" value="SHK62871.1"/>
    <property type="molecule type" value="Genomic_DNA"/>
</dbReference>
<organism evidence="7 8">
    <name type="scientific">Alicyclobacillus tolerans</name>
    <dbReference type="NCBI Taxonomy" id="90970"/>
    <lineage>
        <taxon>Bacteria</taxon>
        <taxon>Bacillati</taxon>
        <taxon>Bacillota</taxon>
        <taxon>Bacilli</taxon>
        <taxon>Bacillales</taxon>
        <taxon>Alicyclobacillaceae</taxon>
        <taxon>Alicyclobacillus</taxon>
    </lineage>
</organism>
<dbReference type="SUPFAM" id="SSF51735">
    <property type="entry name" value="NAD(P)-binding Rossmann-fold domains"/>
    <property type="match status" value="1"/>
</dbReference>
<dbReference type="InterPro" id="IPR029154">
    <property type="entry name" value="HIBADH-like_NADP-bd"/>
</dbReference>
<feature type="domain" description="6-phosphogluconate dehydrogenase NADP-binding" evidence="5">
    <location>
        <begin position="2"/>
        <end position="161"/>
    </location>
</feature>
<dbReference type="InterPro" id="IPR006115">
    <property type="entry name" value="6PGDH_NADP-bd"/>
</dbReference>